<evidence type="ECO:0000256" key="3">
    <source>
        <dbReference type="SAM" id="MobiDB-lite"/>
    </source>
</evidence>
<evidence type="ECO:0000313" key="7">
    <source>
        <dbReference type="Proteomes" id="UP000277580"/>
    </source>
</evidence>
<evidence type="ECO:0000259" key="5">
    <source>
        <dbReference type="Pfam" id="PF22048"/>
    </source>
</evidence>
<dbReference type="Proteomes" id="UP000277580">
    <property type="component" value="Unassembled WGS sequence"/>
</dbReference>
<dbReference type="STRING" id="1392247.A0A3N4KGP2"/>
<organism evidence="6 7">
    <name type="scientific">Morchella conica CCBAS932</name>
    <dbReference type="NCBI Taxonomy" id="1392247"/>
    <lineage>
        <taxon>Eukaryota</taxon>
        <taxon>Fungi</taxon>
        <taxon>Dikarya</taxon>
        <taxon>Ascomycota</taxon>
        <taxon>Pezizomycotina</taxon>
        <taxon>Pezizomycetes</taxon>
        <taxon>Pezizales</taxon>
        <taxon>Morchellaceae</taxon>
        <taxon>Morchella</taxon>
    </lineage>
</organism>
<dbReference type="InParanoid" id="A0A3N4KGP2"/>
<dbReference type="AlphaFoldDB" id="A0A3N4KGP2"/>
<evidence type="ECO:0000256" key="2">
    <source>
        <dbReference type="ARBA" id="ARBA00023054"/>
    </source>
</evidence>
<dbReference type="PANTHER" id="PTHR21680:SF0">
    <property type="entry name" value="COILED-COIL DOMAIN-CONTAINING PROTEIN 124"/>
    <property type="match status" value="1"/>
</dbReference>
<evidence type="ECO:0000313" key="6">
    <source>
        <dbReference type="EMBL" id="RPB08529.1"/>
    </source>
</evidence>
<evidence type="ECO:0000259" key="4">
    <source>
        <dbReference type="Pfam" id="PF06244"/>
    </source>
</evidence>
<feature type="domain" description="Coiled-coil" evidence="4">
    <location>
        <begin position="110"/>
        <end position="187"/>
    </location>
</feature>
<dbReference type="OrthoDB" id="76412at2759"/>
<dbReference type="Pfam" id="PF22048">
    <property type="entry name" value="LSO1_2-like"/>
    <property type="match status" value="1"/>
</dbReference>
<dbReference type="EMBL" id="ML119162">
    <property type="protein sequence ID" value="RPB08529.1"/>
    <property type="molecule type" value="Genomic_DNA"/>
</dbReference>
<keyword evidence="2" id="KW-0175">Coiled coil</keyword>
<keyword evidence="7" id="KW-1185">Reference proteome</keyword>
<dbReference type="GO" id="GO:0006366">
    <property type="term" value="P:transcription by RNA polymerase II"/>
    <property type="evidence" value="ECO:0007669"/>
    <property type="project" value="TreeGrafter"/>
</dbReference>
<sequence>MGPKKQQQPETSKKALGQARKADKAAAKAGAESAKHAAAEDEEWSKGSKDSGKKEAADAKKREAAARKAAAAAALAEEEASLPSKPKTKSKAPEKRTRGGGSGLDGALASLNASGIDDALDALSLTADAAKVGVDRHPERRYKAAYAAYEERRLPEVREEHKGLRLNQMKELIRKEFEKSPENPFNQTAVVGYDATKEEIEEARRREKERIEARLAGN</sequence>
<feature type="compositionally biased region" description="Polar residues" evidence="3">
    <location>
        <begin position="1"/>
        <end position="10"/>
    </location>
</feature>
<feature type="region of interest" description="Disordered" evidence="3">
    <location>
        <begin position="1"/>
        <end position="109"/>
    </location>
</feature>
<feature type="domain" description="LSO1/LSO2" evidence="5">
    <location>
        <begin position="12"/>
        <end position="79"/>
    </location>
</feature>
<dbReference type="InterPro" id="IPR054413">
    <property type="entry name" value="LSO1/2"/>
</dbReference>
<proteinExistence type="inferred from homology"/>
<protein>
    <submittedName>
        <fullName evidence="6">DUF1014-domain-containing protein</fullName>
    </submittedName>
</protein>
<dbReference type="InterPro" id="IPR010422">
    <property type="entry name" value="Ccdc124/Oxs1"/>
</dbReference>
<name>A0A3N4KGP2_9PEZI</name>
<accession>A0A3N4KGP2</accession>
<gene>
    <name evidence="6" type="ORF">P167DRAFT_560517</name>
</gene>
<dbReference type="PANTHER" id="PTHR21680">
    <property type="entry name" value="COILED-COIL DOMAIN-CONTAINING PROTEIN 124"/>
    <property type="match status" value="1"/>
</dbReference>
<evidence type="ECO:0000256" key="1">
    <source>
        <dbReference type="ARBA" id="ARBA00008296"/>
    </source>
</evidence>
<dbReference type="GO" id="GO:0003713">
    <property type="term" value="F:transcription coactivator activity"/>
    <property type="evidence" value="ECO:0007669"/>
    <property type="project" value="TreeGrafter"/>
</dbReference>
<dbReference type="InterPro" id="IPR054414">
    <property type="entry name" value="Ccdc124/Oxs1_C"/>
</dbReference>
<comment type="similarity">
    <text evidence="1">Belongs to the CCDC124 family.</text>
</comment>
<feature type="compositionally biased region" description="Basic and acidic residues" evidence="3">
    <location>
        <begin position="33"/>
        <end position="66"/>
    </location>
</feature>
<reference evidence="6 7" key="1">
    <citation type="journal article" date="2018" name="Nat. Ecol. Evol.">
        <title>Pezizomycetes genomes reveal the molecular basis of ectomycorrhizal truffle lifestyle.</title>
        <authorList>
            <person name="Murat C."/>
            <person name="Payen T."/>
            <person name="Noel B."/>
            <person name="Kuo A."/>
            <person name="Morin E."/>
            <person name="Chen J."/>
            <person name="Kohler A."/>
            <person name="Krizsan K."/>
            <person name="Balestrini R."/>
            <person name="Da Silva C."/>
            <person name="Montanini B."/>
            <person name="Hainaut M."/>
            <person name="Levati E."/>
            <person name="Barry K.W."/>
            <person name="Belfiori B."/>
            <person name="Cichocki N."/>
            <person name="Clum A."/>
            <person name="Dockter R.B."/>
            <person name="Fauchery L."/>
            <person name="Guy J."/>
            <person name="Iotti M."/>
            <person name="Le Tacon F."/>
            <person name="Lindquist E.A."/>
            <person name="Lipzen A."/>
            <person name="Malagnac F."/>
            <person name="Mello A."/>
            <person name="Molinier V."/>
            <person name="Miyauchi S."/>
            <person name="Poulain J."/>
            <person name="Riccioni C."/>
            <person name="Rubini A."/>
            <person name="Sitrit Y."/>
            <person name="Splivallo R."/>
            <person name="Traeger S."/>
            <person name="Wang M."/>
            <person name="Zifcakova L."/>
            <person name="Wipf D."/>
            <person name="Zambonelli A."/>
            <person name="Paolocci F."/>
            <person name="Nowrousian M."/>
            <person name="Ottonello S."/>
            <person name="Baldrian P."/>
            <person name="Spatafora J.W."/>
            <person name="Henrissat B."/>
            <person name="Nagy L.G."/>
            <person name="Aury J.M."/>
            <person name="Wincker P."/>
            <person name="Grigoriev I.V."/>
            <person name="Bonfante P."/>
            <person name="Martin F.M."/>
        </authorList>
    </citation>
    <scope>NUCLEOTIDE SEQUENCE [LARGE SCALE GENOMIC DNA]</scope>
    <source>
        <strain evidence="6 7">CCBAS932</strain>
    </source>
</reference>
<dbReference type="GO" id="GO:0005634">
    <property type="term" value="C:nucleus"/>
    <property type="evidence" value="ECO:0007669"/>
    <property type="project" value="TreeGrafter"/>
</dbReference>
<dbReference type="Pfam" id="PF06244">
    <property type="entry name" value="Ccdc124"/>
    <property type="match status" value="1"/>
</dbReference>